<dbReference type="AlphaFoldDB" id="A0AAD9KM05"/>
<keyword evidence="1" id="KW-0732">Signal</keyword>
<evidence type="ECO:0000313" key="3">
    <source>
        <dbReference type="Proteomes" id="UP001209878"/>
    </source>
</evidence>
<keyword evidence="3" id="KW-1185">Reference proteome</keyword>
<comment type="caution">
    <text evidence="2">The sequence shown here is derived from an EMBL/GenBank/DDBJ whole genome shotgun (WGS) entry which is preliminary data.</text>
</comment>
<sequence>MNKYFLILLVGLLSTTFIVDAVDWPTNMKIYSPAYRSCINSCRYKNDWCLERSLHQEGEFAEDCKEDMKNCFVYCFDNV</sequence>
<accession>A0AAD9KM05</accession>
<evidence type="ECO:0000256" key="1">
    <source>
        <dbReference type="SAM" id="SignalP"/>
    </source>
</evidence>
<evidence type="ECO:0000313" key="2">
    <source>
        <dbReference type="EMBL" id="KAK2173690.1"/>
    </source>
</evidence>
<proteinExistence type="predicted"/>
<protein>
    <submittedName>
        <fullName evidence="2">Uncharacterized protein</fullName>
    </submittedName>
</protein>
<feature type="signal peptide" evidence="1">
    <location>
        <begin position="1"/>
        <end position="21"/>
    </location>
</feature>
<dbReference type="EMBL" id="JAODUO010000855">
    <property type="protein sequence ID" value="KAK2173690.1"/>
    <property type="molecule type" value="Genomic_DNA"/>
</dbReference>
<reference evidence="2" key="1">
    <citation type="journal article" date="2023" name="Mol. Biol. Evol.">
        <title>Third-Generation Sequencing Reveals the Adaptive Role of the Epigenome in Three Deep-Sea Polychaetes.</title>
        <authorList>
            <person name="Perez M."/>
            <person name="Aroh O."/>
            <person name="Sun Y."/>
            <person name="Lan Y."/>
            <person name="Juniper S.K."/>
            <person name="Young C.R."/>
            <person name="Angers B."/>
            <person name="Qian P.Y."/>
        </authorList>
    </citation>
    <scope>NUCLEOTIDE SEQUENCE</scope>
    <source>
        <strain evidence="2">R07B-5</strain>
    </source>
</reference>
<organism evidence="2 3">
    <name type="scientific">Ridgeia piscesae</name>
    <name type="common">Tubeworm</name>
    <dbReference type="NCBI Taxonomy" id="27915"/>
    <lineage>
        <taxon>Eukaryota</taxon>
        <taxon>Metazoa</taxon>
        <taxon>Spiralia</taxon>
        <taxon>Lophotrochozoa</taxon>
        <taxon>Annelida</taxon>
        <taxon>Polychaeta</taxon>
        <taxon>Sedentaria</taxon>
        <taxon>Canalipalpata</taxon>
        <taxon>Sabellida</taxon>
        <taxon>Siboglinidae</taxon>
        <taxon>Ridgeia</taxon>
    </lineage>
</organism>
<name>A0AAD9KM05_RIDPI</name>
<feature type="chain" id="PRO_5042003255" evidence="1">
    <location>
        <begin position="22"/>
        <end position="79"/>
    </location>
</feature>
<gene>
    <name evidence="2" type="ORF">NP493_856g00017</name>
</gene>
<dbReference type="Proteomes" id="UP001209878">
    <property type="component" value="Unassembled WGS sequence"/>
</dbReference>